<evidence type="ECO:0000313" key="3">
    <source>
        <dbReference type="Proteomes" id="UP000483286"/>
    </source>
</evidence>
<dbReference type="InterPro" id="IPR001845">
    <property type="entry name" value="HTH_ArsR_DNA-bd_dom"/>
</dbReference>
<dbReference type="GO" id="GO:0003700">
    <property type="term" value="F:DNA-binding transcription factor activity"/>
    <property type="evidence" value="ECO:0007669"/>
    <property type="project" value="InterPro"/>
</dbReference>
<evidence type="ECO:0000259" key="1">
    <source>
        <dbReference type="SMART" id="SM00418"/>
    </source>
</evidence>
<organism evidence="2 3">
    <name type="scientific">Deinococcus arboris</name>
    <dbReference type="NCBI Taxonomy" id="2682977"/>
    <lineage>
        <taxon>Bacteria</taxon>
        <taxon>Thermotogati</taxon>
        <taxon>Deinococcota</taxon>
        <taxon>Deinococci</taxon>
        <taxon>Deinococcales</taxon>
        <taxon>Deinococcaceae</taxon>
        <taxon>Deinococcus</taxon>
    </lineage>
</organism>
<dbReference type="InterPro" id="IPR011991">
    <property type="entry name" value="ArsR-like_HTH"/>
</dbReference>
<dbReference type="RefSeq" id="WP_157459812.1">
    <property type="nucleotide sequence ID" value="NZ_WQLB01000018.1"/>
</dbReference>
<reference evidence="2 3" key="1">
    <citation type="submission" date="2019-12" db="EMBL/GenBank/DDBJ databases">
        <title>Deinococcus sp. HMF7620 Genome sequencing and assembly.</title>
        <authorList>
            <person name="Kang H."/>
            <person name="Kim H."/>
            <person name="Joh K."/>
        </authorList>
    </citation>
    <scope>NUCLEOTIDE SEQUENCE [LARGE SCALE GENOMIC DNA]</scope>
    <source>
        <strain evidence="2 3">HMF7620</strain>
    </source>
</reference>
<dbReference type="Gene3D" id="1.10.10.10">
    <property type="entry name" value="Winged helix-like DNA-binding domain superfamily/Winged helix DNA-binding domain"/>
    <property type="match status" value="1"/>
</dbReference>
<dbReference type="Pfam" id="PF12840">
    <property type="entry name" value="HTH_20"/>
    <property type="match status" value="1"/>
</dbReference>
<accession>A0A7C9M7B4</accession>
<dbReference type="Proteomes" id="UP000483286">
    <property type="component" value="Unassembled WGS sequence"/>
</dbReference>
<proteinExistence type="predicted"/>
<sequence>MPIAGRRTLIVEGEEALRVARAVDSETRMSMLSLLSHSPMNVTALTAAMGLPASTVNFNIKTLEDAGLLDVQFMPGTRGRQKLISKRYEEILIKLPGAAVSAQSNVVEISMPIGNYRRSDVQPTCGLATEAKLIGMVDDPRSFFEPEHVFAQIIWMRHGTLGYDFPNNLPHGAEATELEVSMELCSEAPEHDLDWPSDITVWVNGTELGTWTSPADFGGVPGKVTPRWWPLNHTQYGVLKRFKISREGTFIDGRQVSATTTIDQLALGAQPLIELRVGVKDDARHKGGMNLFGRRFGNTEQDIVMRVWYEFREGERPYVIK</sequence>
<dbReference type="SUPFAM" id="SSF46785">
    <property type="entry name" value="Winged helix' DNA-binding domain"/>
    <property type="match status" value="1"/>
</dbReference>
<name>A0A7C9M7B4_9DEIO</name>
<feature type="domain" description="HTH arsR-type" evidence="1">
    <location>
        <begin position="18"/>
        <end position="100"/>
    </location>
</feature>
<protein>
    <submittedName>
        <fullName evidence="2">Helix-turn-helix domain-containing protein</fullName>
    </submittedName>
</protein>
<dbReference type="InterPro" id="IPR036388">
    <property type="entry name" value="WH-like_DNA-bd_sf"/>
</dbReference>
<dbReference type="CDD" id="cd00090">
    <property type="entry name" value="HTH_ARSR"/>
    <property type="match status" value="1"/>
</dbReference>
<dbReference type="InterPro" id="IPR036390">
    <property type="entry name" value="WH_DNA-bd_sf"/>
</dbReference>
<comment type="caution">
    <text evidence="2">The sequence shown here is derived from an EMBL/GenBank/DDBJ whole genome shotgun (WGS) entry which is preliminary data.</text>
</comment>
<dbReference type="SMART" id="SM00418">
    <property type="entry name" value="HTH_ARSR"/>
    <property type="match status" value="1"/>
</dbReference>
<dbReference type="AlphaFoldDB" id="A0A7C9M7B4"/>
<keyword evidence="3" id="KW-1185">Reference proteome</keyword>
<evidence type="ECO:0000313" key="2">
    <source>
        <dbReference type="EMBL" id="MVN87765.1"/>
    </source>
</evidence>
<gene>
    <name evidence="2" type="ORF">GO986_13460</name>
</gene>
<dbReference type="EMBL" id="WQLB01000018">
    <property type="protein sequence ID" value="MVN87765.1"/>
    <property type="molecule type" value="Genomic_DNA"/>
</dbReference>